<proteinExistence type="predicted"/>
<dbReference type="PANTHER" id="PTHR24220">
    <property type="entry name" value="IMPORT ATP-BINDING PROTEIN"/>
    <property type="match status" value="1"/>
</dbReference>
<dbReference type="Gene3D" id="3.40.50.300">
    <property type="entry name" value="P-loop containing nucleotide triphosphate hydrolases"/>
    <property type="match status" value="1"/>
</dbReference>
<dbReference type="InterPro" id="IPR017871">
    <property type="entry name" value="ABC_transporter-like_CS"/>
</dbReference>
<feature type="region of interest" description="Disordered" evidence="4">
    <location>
        <begin position="1"/>
        <end position="24"/>
    </location>
</feature>
<dbReference type="InterPro" id="IPR017911">
    <property type="entry name" value="MacB-like_ATP-bd"/>
</dbReference>
<dbReference type="eggNOG" id="COG1136">
    <property type="taxonomic scope" value="Bacteria"/>
</dbReference>
<dbReference type="PROSITE" id="PS00211">
    <property type="entry name" value="ABC_TRANSPORTER_1"/>
    <property type="match status" value="1"/>
</dbReference>
<keyword evidence="3 6" id="KW-0067">ATP-binding</keyword>
<dbReference type="Proteomes" id="UP000002941">
    <property type="component" value="Unassembled WGS sequence"/>
</dbReference>
<dbReference type="SUPFAM" id="SSF52540">
    <property type="entry name" value="P-loop containing nucleoside triphosphate hydrolases"/>
    <property type="match status" value="1"/>
</dbReference>
<dbReference type="FunFam" id="3.40.50.300:FF:000032">
    <property type="entry name" value="Export ABC transporter ATP-binding protein"/>
    <property type="match status" value="1"/>
</dbReference>
<keyword evidence="1" id="KW-0813">Transport</keyword>
<reference evidence="6 7" key="1">
    <citation type="submission" date="2012-05" db="EMBL/GenBank/DDBJ databases">
        <authorList>
            <person name="Harkins D.M."/>
            <person name="Madupu R."/>
            <person name="Durkin A.S."/>
            <person name="Torralba M."/>
            <person name="Methe B."/>
            <person name="Sutton G.G."/>
            <person name="Nelson K.E."/>
        </authorList>
    </citation>
    <scope>NUCLEOTIDE SEQUENCE [LARGE SCALE GENOMIC DNA]</scope>
    <source>
        <strain evidence="6 7">F0489</strain>
    </source>
</reference>
<organism evidence="6 7">
    <name type="scientific">Actinomyces massiliensis F0489</name>
    <dbReference type="NCBI Taxonomy" id="1125718"/>
    <lineage>
        <taxon>Bacteria</taxon>
        <taxon>Bacillati</taxon>
        <taxon>Actinomycetota</taxon>
        <taxon>Actinomycetes</taxon>
        <taxon>Actinomycetales</taxon>
        <taxon>Actinomycetaceae</taxon>
        <taxon>Actinomyces</taxon>
    </lineage>
</organism>
<keyword evidence="7" id="KW-1185">Reference proteome</keyword>
<dbReference type="PROSITE" id="PS50893">
    <property type="entry name" value="ABC_TRANSPORTER_2"/>
    <property type="match status" value="1"/>
</dbReference>
<keyword evidence="2" id="KW-0547">Nucleotide-binding</keyword>
<dbReference type="InterPro" id="IPR003593">
    <property type="entry name" value="AAA+_ATPase"/>
</dbReference>
<evidence type="ECO:0000256" key="2">
    <source>
        <dbReference type="ARBA" id="ARBA00022741"/>
    </source>
</evidence>
<dbReference type="InterPro" id="IPR015854">
    <property type="entry name" value="ABC_transpr_LolD-like"/>
</dbReference>
<accession>J1HM23</accession>
<dbReference type="SMART" id="SM00382">
    <property type="entry name" value="AAA"/>
    <property type="match status" value="1"/>
</dbReference>
<dbReference type="GO" id="GO:0005886">
    <property type="term" value="C:plasma membrane"/>
    <property type="evidence" value="ECO:0007669"/>
    <property type="project" value="TreeGrafter"/>
</dbReference>
<comment type="caution">
    <text evidence="6">The sequence shown here is derived from an EMBL/GenBank/DDBJ whole genome shotgun (WGS) entry which is preliminary data.</text>
</comment>
<evidence type="ECO:0000256" key="3">
    <source>
        <dbReference type="ARBA" id="ARBA00022840"/>
    </source>
</evidence>
<dbReference type="EMBL" id="AKFT01000055">
    <property type="protein sequence ID" value="EJF46608.1"/>
    <property type="molecule type" value="Genomic_DNA"/>
</dbReference>
<dbReference type="AlphaFoldDB" id="J1HM23"/>
<evidence type="ECO:0000259" key="5">
    <source>
        <dbReference type="PROSITE" id="PS50893"/>
    </source>
</evidence>
<dbReference type="PANTHER" id="PTHR24220:SF86">
    <property type="entry name" value="ABC TRANSPORTER ABCH.1"/>
    <property type="match status" value="1"/>
</dbReference>
<evidence type="ECO:0000313" key="7">
    <source>
        <dbReference type="Proteomes" id="UP000002941"/>
    </source>
</evidence>
<dbReference type="CDD" id="cd03255">
    <property type="entry name" value="ABC_MJ0796_LolCDE_FtsE"/>
    <property type="match status" value="1"/>
</dbReference>
<feature type="domain" description="ABC transporter" evidence="5">
    <location>
        <begin position="28"/>
        <end position="267"/>
    </location>
</feature>
<dbReference type="InterPro" id="IPR003439">
    <property type="entry name" value="ABC_transporter-like_ATP-bd"/>
</dbReference>
<dbReference type="GO" id="GO:0098796">
    <property type="term" value="C:membrane protein complex"/>
    <property type="evidence" value="ECO:0007669"/>
    <property type="project" value="UniProtKB-ARBA"/>
</dbReference>
<dbReference type="GO" id="GO:0016887">
    <property type="term" value="F:ATP hydrolysis activity"/>
    <property type="evidence" value="ECO:0007669"/>
    <property type="project" value="InterPro"/>
</dbReference>
<dbReference type="GO" id="GO:0022857">
    <property type="term" value="F:transmembrane transporter activity"/>
    <property type="evidence" value="ECO:0007669"/>
    <property type="project" value="UniProtKB-ARBA"/>
</dbReference>
<dbReference type="OrthoDB" id="9802264at2"/>
<evidence type="ECO:0000256" key="4">
    <source>
        <dbReference type="SAM" id="MobiDB-lite"/>
    </source>
</evidence>
<name>J1HM23_9ACTO</name>
<dbReference type="Pfam" id="PF00005">
    <property type="entry name" value="ABC_tran"/>
    <property type="match status" value="1"/>
</dbReference>
<evidence type="ECO:0000256" key="1">
    <source>
        <dbReference type="ARBA" id="ARBA00022448"/>
    </source>
</evidence>
<sequence length="271" mass="29453">MPPLRENQQSQQNQRKQPEAPADAIPVVTTDKLSKSFSVGGSQQHVLRNLDLAVDEGSFTVIMGPSGAGKSTLLYALSGLDRPTLGTVRLGGTRLTELKEDALARFRRGHCGFVFQQVHLLDSLSVLENLLAVGLLISRDRSAVTARARSLLERVNLPERDWSKVPTMLSGGEAQRVAIARALMNHPTVVFADEPTGQLNSEHSTAVLDLLSEVHEDGQTIVMVTHDVRSAARADRVLYLRDGRIADECALAGAADQRTERLTAFLAGMGW</sequence>
<dbReference type="PATRIC" id="fig|1125718.3.peg.782"/>
<dbReference type="RefSeq" id="WP_008730490.1">
    <property type="nucleotide sequence ID" value="NZ_AKFT01000055.1"/>
</dbReference>
<gene>
    <name evidence="6" type="ORF">HMPREF1318_1886</name>
</gene>
<evidence type="ECO:0000313" key="6">
    <source>
        <dbReference type="EMBL" id="EJF46608.1"/>
    </source>
</evidence>
<protein>
    <submittedName>
        <fullName evidence="6">ABC transporter, ATP-binding protein</fullName>
    </submittedName>
</protein>
<dbReference type="InterPro" id="IPR027417">
    <property type="entry name" value="P-loop_NTPase"/>
</dbReference>
<dbReference type="GO" id="GO:0005524">
    <property type="term" value="F:ATP binding"/>
    <property type="evidence" value="ECO:0007669"/>
    <property type="project" value="UniProtKB-KW"/>
</dbReference>